<keyword evidence="4" id="KW-1185">Reference proteome</keyword>
<dbReference type="InterPro" id="IPR008490">
    <property type="entry name" value="Transposase_InsH_N"/>
</dbReference>
<evidence type="ECO:0000259" key="1">
    <source>
        <dbReference type="Pfam" id="PF05598"/>
    </source>
</evidence>
<evidence type="ECO:0000259" key="2">
    <source>
        <dbReference type="Pfam" id="PF13751"/>
    </source>
</evidence>
<dbReference type="Pfam" id="PF13751">
    <property type="entry name" value="DDE_Tnp_1_6"/>
    <property type="match status" value="1"/>
</dbReference>
<dbReference type="Proteomes" id="UP000190395">
    <property type="component" value="Unassembled WGS sequence"/>
</dbReference>
<reference evidence="3 4" key="1">
    <citation type="submission" date="2017-02" db="EMBL/GenBank/DDBJ databases">
        <authorList>
            <person name="Peterson S.W."/>
        </authorList>
    </citation>
    <scope>NUCLEOTIDE SEQUENCE [LARGE SCALE GENOMIC DNA]</scope>
    <source>
        <strain evidence="3 4">ATCC BAA-909</strain>
    </source>
</reference>
<dbReference type="EMBL" id="FUXC01000005">
    <property type="protein sequence ID" value="SJZ74661.1"/>
    <property type="molecule type" value="Genomic_DNA"/>
</dbReference>
<evidence type="ECO:0000313" key="3">
    <source>
        <dbReference type="EMBL" id="SJZ74661.1"/>
    </source>
</evidence>
<dbReference type="AlphaFoldDB" id="A0A1T4N681"/>
<dbReference type="OrthoDB" id="1121830at2"/>
<dbReference type="GeneID" id="303367372"/>
<protein>
    <submittedName>
        <fullName evidence="3">Transposase DDE domain-containing protein</fullName>
    </submittedName>
</protein>
<gene>
    <name evidence="3" type="ORF">SAMN02745152_01125</name>
</gene>
<dbReference type="PANTHER" id="PTHR33408">
    <property type="entry name" value="TRANSPOSASE"/>
    <property type="match status" value="1"/>
</dbReference>
<evidence type="ECO:0000313" key="4">
    <source>
        <dbReference type="Proteomes" id="UP000190395"/>
    </source>
</evidence>
<dbReference type="InterPro" id="IPR025668">
    <property type="entry name" value="Tnp_DDE_dom"/>
</dbReference>
<feature type="domain" description="Transposase InsH N-terminal" evidence="1">
    <location>
        <begin position="9"/>
        <end position="54"/>
    </location>
</feature>
<organism evidence="3 4">
    <name type="scientific">Treponema berlinense</name>
    <dbReference type="NCBI Taxonomy" id="225004"/>
    <lineage>
        <taxon>Bacteria</taxon>
        <taxon>Pseudomonadati</taxon>
        <taxon>Spirochaetota</taxon>
        <taxon>Spirochaetia</taxon>
        <taxon>Spirochaetales</taxon>
        <taxon>Treponemataceae</taxon>
        <taxon>Treponema</taxon>
    </lineage>
</organism>
<feature type="domain" description="Transposase DDE" evidence="2">
    <location>
        <begin position="222"/>
        <end position="346"/>
    </location>
</feature>
<dbReference type="Pfam" id="PF05598">
    <property type="entry name" value="DUF772"/>
    <property type="match status" value="1"/>
</dbReference>
<sequence>MAPATKSGQLVPQNHFVRIVSKTVDELEIEEVFARNTKGGGASRYNPVMLLKVMSALKNISLTEQKLKVPQINTHSSGKEKYEKANATFNDRNSYSKTDEDATFMRMKEDHMLNGQLKPGYNIQVGTENNFVIGYDVFPNPTDTRTFIPHLENVQKRLGCKFKFAIADAGYGSEENYDYLEENEITGIVKYTTYEKETKRSFKKKTFNTENWKYDAEQKEYTCPCGNPVPYRKTVTKKNKSGYLQTYEVYQCENCEGCPFRELCTKSEYGRVIQRNGHWLEQKAKVKELLSSEEYKTLMKKRSTECETVFGQTKGNLKFRRFHLRGKEKVGIEWGLLMLGYDFKQLIRLMNT</sequence>
<dbReference type="PANTHER" id="PTHR33408:SF2">
    <property type="entry name" value="TRANSPOSASE DDE DOMAIN-CONTAINING PROTEIN"/>
    <property type="match status" value="1"/>
</dbReference>
<proteinExistence type="predicted"/>
<name>A0A1T4N681_9SPIR</name>
<dbReference type="RefSeq" id="WP_078930876.1">
    <property type="nucleotide sequence ID" value="NZ_FUXC01000005.1"/>
</dbReference>
<accession>A0A1T4N681</accession>